<evidence type="ECO:0000256" key="1">
    <source>
        <dbReference type="SAM" id="MobiDB-lite"/>
    </source>
</evidence>
<sequence>MSEKQYYRNLLLRVQDKIRSLGATNRNRWAAFCYNKSMTMAEFGQKMEKYNMTFEGNDLQVLWDSVGIEGDMNFTEFLKFMQTDVDEFQPVLSSRRQYPKEEPADLPPLREAYENPSYSGNRGYEKPSLGGYDDKSSYQDNDYGKPSYGSNPSYGGYGNDRFANDDRFGGSKYDAQPAAPQSYSSNLASDIIHENLRDIVIGCMSKDSLITGEVSRSAFIDVCTKYGVPESTQGFGKILQIGDPSASGLIQYFLVAAKVCSESINLPPLNTNYSPNYVAPESNIRNSATRYNDYGGFSNEPVRSPISSPKANRYENYNSSAQKSSYDYNSPQTNQYDYNSPRAGSNGLRSPSGRSNYQAFSREEPRENIDQNDAPYYEYQPPQLVKTAMVDHGIFGESPYKPQTVQQRTPSVQPSPRPYTATRSQSNVNPDDVLKRVGEIIQGKPTHLFNKWRGYNTKMTANDLQRGLLREYDYNVPISTVEEICDRYGGELNLSNFVKLISDGAQLHSASSRSVSNYVPQSRKMTEDDQTIDDIAKQFVGQDFTALTEKARNADDLCIIFSRCGINFDEARVKKLVSKQGKNGFVDAIAMRLNNVN</sequence>
<feature type="compositionally biased region" description="Polar residues" evidence="1">
    <location>
        <begin position="321"/>
        <end position="338"/>
    </location>
</feature>
<name>A2EM54_TRIV3</name>
<feature type="region of interest" description="Disordered" evidence="1">
    <location>
        <begin position="395"/>
        <end position="429"/>
    </location>
</feature>
<feature type="compositionally biased region" description="Polar residues" evidence="1">
    <location>
        <begin position="347"/>
        <end position="359"/>
    </location>
</feature>
<feature type="compositionally biased region" description="Polar residues" evidence="1">
    <location>
        <begin position="401"/>
        <end position="414"/>
    </location>
</feature>
<evidence type="ECO:0000313" key="2">
    <source>
        <dbReference type="EMBL" id="EAY06238.1"/>
    </source>
</evidence>
<dbReference type="VEuPathDB" id="TrichDB:TVAGG3_0641170"/>
<proteinExistence type="predicted"/>
<dbReference type="VEuPathDB" id="TrichDB:TVAG_034170"/>
<reference evidence="2" key="2">
    <citation type="journal article" date="2007" name="Science">
        <title>Draft genome sequence of the sexually transmitted pathogen Trichomonas vaginalis.</title>
        <authorList>
            <person name="Carlton J.M."/>
            <person name="Hirt R.P."/>
            <person name="Silva J.C."/>
            <person name="Delcher A.L."/>
            <person name="Schatz M."/>
            <person name="Zhao Q."/>
            <person name="Wortman J.R."/>
            <person name="Bidwell S.L."/>
            <person name="Alsmark U.C.M."/>
            <person name="Besteiro S."/>
            <person name="Sicheritz-Ponten T."/>
            <person name="Noel C.J."/>
            <person name="Dacks J.B."/>
            <person name="Foster P.G."/>
            <person name="Simillion C."/>
            <person name="Van de Peer Y."/>
            <person name="Miranda-Saavedra D."/>
            <person name="Barton G.J."/>
            <person name="Westrop G.D."/>
            <person name="Mueller S."/>
            <person name="Dessi D."/>
            <person name="Fiori P.L."/>
            <person name="Ren Q."/>
            <person name="Paulsen I."/>
            <person name="Zhang H."/>
            <person name="Bastida-Corcuera F.D."/>
            <person name="Simoes-Barbosa A."/>
            <person name="Brown M.T."/>
            <person name="Hayes R.D."/>
            <person name="Mukherjee M."/>
            <person name="Okumura C.Y."/>
            <person name="Schneider R."/>
            <person name="Smith A.J."/>
            <person name="Vanacova S."/>
            <person name="Villalvazo M."/>
            <person name="Haas B.J."/>
            <person name="Pertea M."/>
            <person name="Feldblyum T.V."/>
            <person name="Utterback T.R."/>
            <person name="Shu C.L."/>
            <person name="Osoegawa K."/>
            <person name="de Jong P.J."/>
            <person name="Hrdy I."/>
            <person name="Horvathova L."/>
            <person name="Zubacova Z."/>
            <person name="Dolezal P."/>
            <person name="Malik S.B."/>
            <person name="Logsdon J.M. Jr."/>
            <person name="Henze K."/>
            <person name="Gupta A."/>
            <person name="Wang C.C."/>
            <person name="Dunne R.L."/>
            <person name="Upcroft J.A."/>
            <person name="Upcroft P."/>
            <person name="White O."/>
            <person name="Salzberg S.L."/>
            <person name="Tang P."/>
            <person name="Chiu C.-H."/>
            <person name="Lee Y.-S."/>
            <person name="Embley T.M."/>
            <person name="Coombs G.H."/>
            <person name="Mottram J.C."/>
            <person name="Tachezy J."/>
            <person name="Fraser-Liggett C.M."/>
            <person name="Johnson P.J."/>
        </authorList>
    </citation>
    <scope>NUCLEOTIDE SEQUENCE [LARGE SCALE GENOMIC DNA]</scope>
    <source>
        <strain evidence="2">G3</strain>
    </source>
</reference>
<protein>
    <submittedName>
        <fullName evidence="2">Uncharacterized protein</fullName>
    </submittedName>
</protein>
<feature type="compositionally biased region" description="Low complexity" evidence="1">
    <location>
        <begin position="144"/>
        <end position="154"/>
    </location>
</feature>
<dbReference type="InParanoid" id="A2EM54"/>
<organism evidence="2 3">
    <name type="scientific">Trichomonas vaginalis (strain ATCC PRA-98 / G3)</name>
    <dbReference type="NCBI Taxonomy" id="412133"/>
    <lineage>
        <taxon>Eukaryota</taxon>
        <taxon>Metamonada</taxon>
        <taxon>Parabasalia</taxon>
        <taxon>Trichomonadida</taxon>
        <taxon>Trichomonadidae</taxon>
        <taxon>Trichomonas</taxon>
    </lineage>
</organism>
<accession>A2EM54</accession>
<feature type="compositionally biased region" description="Polar residues" evidence="1">
    <location>
        <begin position="305"/>
        <end position="314"/>
    </location>
</feature>
<dbReference type="KEGG" id="tva:4764109"/>
<feature type="region of interest" description="Disordered" evidence="1">
    <location>
        <begin position="92"/>
        <end position="161"/>
    </location>
</feature>
<feature type="region of interest" description="Disordered" evidence="1">
    <location>
        <begin position="295"/>
        <end position="314"/>
    </location>
</feature>
<dbReference type="Proteomes" id="UP000001542">
    <property type="component" value="Unassembled WGS sequence"/>
</dbReference>
<keyword evidence="3" id="KW-1185">Reference proteome</keyword>
<dbReference type="RefSeq" id="XP_001318461.1">
    <property type="nucleotide sequence ID" value="XM_001318426.1"/>
</dbReference>
<gene>
    <name evidence="2" type="ORF">TVAG_034170</name>
</gene>
<reference evidence="2" key="1">
    <citation type="submission" date="2006-10" db="EMBL/GenBank/DDBJ databases">
        <authorList>
            <person name="Amadeo P."/>
            <person name="Zhao Q."/>
            <person name="Wortman J."/>
            <person name="Fraser-Liggett C."/>
            <person name="Carlton J."/>
        </authorList>
    </citation>
    <scope>NUCLEOTIDE SEQUENCE</scope>
    <source>
        <strain evidence="2">G3</strain>
    </source>
</reference>
<feature type="region of interest" description="Disordered" evidence="1">
    <location>
        <begin position="321"/>
        <end position="375"/>
    </location>
</feature>
<dbReference type="EMBL" id="DS113428">
    <property type="protein sequence ID" value="EAY06238.1"/>
    <property type="molecule type" value="Genomic_DNA"/>
</dbReference>
<dbReference type="AlphaFoldDB" id="A2EM54"/>
<evidence type="ECO:0000313" key="3">
    <source>
        <dbReference type="Proteomes" id="UP000001542"/>
    </source>
</evidence>